<dbReference type="EMBL" id="JN672684">
    <property type="protein sequence ID" value="AEQ39194.1"/>
    <property type="molecule type" value="Genomic_DNA"/>
</dbReference>
<accession>G5DMG6</accession>
<organism evidence="1 2">
    <name type="scientific">Enterobacter phage F20</name>
    <dbReference type="NCBI Taxonomy" id="2886900"/>
    <lineage>
        <taxon>Viruses</taxon>
        <taxon>Duplodnaviria</taxon>
        <taxon>Heunggongvirae</taxon>
        <taxon>Uroviricota</taxon>
        <taxon>Caudoviricetes</taxon>
        <taxon>Drexlerviridae</taxon>
        <taxon>Webervirus</taxon>
        <taxon>Webervirus F20</taxon>
    </lineage>
</organism>
<reference evidence="1 2" key="1">
    <citation type="journal article" date="2012" name="J. Gen. Virol.">
        <title>Isolation and characterization of a bacteriophage F20 virulent to Enterobacter aerogenes.</title>
        <authorList>
            <person name="Mishra C.K."/>
            <person name="Choi T.J."/>
            <person name="Kang S.C."/>
        </authorList>
    </citation>
    <scope>NUCLEOTIDE SEQUENCE [LARGE SCALE GENOMIC DNA]</scope>
</reference>
<evidence type="ECO:0000313" key="2">
    <source>
        <dbReference type="Proteomes" id="UP000258500"/>
    </source>
</evidence>
<proteinExistence type="predicted"/>
<dbReference type="GeneID" id="40526402"/>
<dbReference type="RefSeq" id="YP_009666191.1">
    <property type="nucleotide sequence ID" value="NC_043469.1"/>
</dbReference>
<sequence>MPAACGYYYSINQSGVIAMNKKTIADTIKIVPVKAHVVSRHLVNLSRLCMADYVAKPSENGLDGVIGEVYFRAAYGLEYVAMYEQMSECFCIYGDE</sequence>
<protein>
    <submittedName>
        <fullName evidence="1">Uncharacterized protein</fullName>
    </submittedName>
</protein>
<keyword evidence="2" id="KW-1185">Reference proteome</keyword>
<name>G5DMG6_9CAUD</name>
<dbReference type="Proteomes" id="UP000258500">
    <property type="component" value="Segment"/>
</dbReference>
<evidence type="ECO:0000313" key="1">
    <source>
        <dbReference type="EMBL" id="AEQ39194.1"/>
    </source>
</evidence>